<dbReference type="SUPFAM" id="SSF53720">
    <property type="entry name" value="ALDH-like"/>
    <property type="match status" value="1"/>
</dbReference>
<keyword evidence="2" id="KW-0560">Oxidoreductase</keyword>
<evidence type="ECO:0000313" key="4">
    <source>
        <dbReference type="EMBL" id="CQD18438.1"/>
    </source>
</evidence>
<dbReference type="Gene3D" id="3.40.605.10">
    <property type="entry name" value="Aldehyde Dehydrogenase, Chain A, domain 1"/>
    <property type="match status" value="1"/>
</dbReference>
<comment type="similarity">
    <text evidence="1">Belongs to the aldehyde dehydrogenase family.</text>
</comment>
<dbReference type="Pfam" id="PF00171">
    <property type="entry name" value="Aldedh"/>
    <property type="match status" value="1"/>
</dbReference>
<evidence type="ECO:0000256" key="1">
    <source>
        <dbReference type="ARBA" id="ARBA00009986"/>
    </source>
</evidence>
<dbReference type="InterPro" id="IPR016161">
    <property type="entry name" value="Ald_DH/histidinol_DH"/>
</dbReference>
<dbReference type="GO" id="GO:0016620">
    <property type="term" value="F:oxidoreductase activity, acting on the aldehyde or oxo group of donors, NAD or NADP as acceptor"/>
    <property type="evidence" value="ECO:0007669"/>
    <property type="project" value="InterPro"/>
</dbReference>
<feature type="domain" description="Aldehyde dehydrogenase" evidence="3">
    <location>
        <begin position="25"/>
        <end position="484"/>
    </location>
</feature>
<dbReference type="PANTHER" id="PTHR42804">
    <property type="entry name" value="ALDEHYDE DEHYDROGENASE"/>
    <property type="match status" value="1"/>
</dbReference>
<dbReference type="Proteomes" id="UP000199601">
    <property type="component" value="Unassembled WGS sequence"/>
</dbReference>
<name>A0A0U1DKY6_9MYCO</name>
<protein>
    <submittedName>
        <fullName evidence="4">Betaine-aldehyde dehydrogenase</fullName>
    </submittedName>
</protein>
<reference evidence="5" key="1">
    <citation type="submission" date="2015-03" db="EMBL/GenBank/DDBJ databases">
        <authorList>
            <person name="Urmite Genomes"/>
        </authorList>
    </citation>
    <scope>NUCLEOTIDE SEQUENCE [LARGE SCALE GENOMIC DNA]</scope>
    <source>
        <strain evidence="5">CSUR P1344</strain>
    </source>
</reference>
<dbReference type="InterPro" id="IPR016163">
    <property type="entry name" value="Ald_DH_C"/>
</dbReference>
<accession>A0A0U1DKY6</accession>
<proteinExistence type="inferred from homology"/>
<dbReference type="Gene3D" id="3.40.309.10">
    <property type="entry name" value="Aldehyde Dehydrogenase, Chain A, domain 2"/>
    <property type="match status" value="1"/>
</dbReference>
<dbReference type="FunFam" id="3.40.605.10:FF:000007">
    <property type="entry name" value="NAD/NADP-dependent betaine aldehyde dehydrogenase"/>
    <property type="match status" value="1"/>
</dbReference>
<organism evidence="4 5">
    <name type="scientific">Mycobacterium europaeum</name>
    <dbReference type="NCBI Taxonomy" id="761804"/>
    <lineage>
        <taxon>Bacteria</taxon>
        <taxon>Bacillati</taxon>
        <taxon>Actinomycetota</taxon>
        <taxon>Actinomycetes</taxon>
        <taxon>Mycobacteriales</taxon>
        <taxon>Mycobacteriaceae</taxon>
        <taxon>Mycobacterium</taxon>
        <taxon>Mycobacterium simiae complex</taxon>
    </lineage>
</organism>
<dbReference type="PANTHER" id="PTHR42804:SF1">
    <property type="entry name" value="ALDEHYDE DEHYDROGENASE-RELATED"/>
    <property type="match status" value="1"/>
</dbReference>
<keyword evidence="5" id="KW-1185">Reference proteome</keyword>
<gene>
    <name evidence="4" type="ORF">BN000_04183</name>
</gene>
<dbReference type="CDD" id="cd07139">
    <property type="entry name" value="ALDH_AldA-Rv0768"/>
    <property type="match status" value="1"/>
</dbReference>
<dbReference type="AlphaFoldDB" id="A0A0U1DKY6"/>
<dbReference type="EMBL" id="CTEC01000002">
    <property type="protein sequence ID" value="CQD18438.1"/>
    <property type="molecule type" value="Genomic_DNA"/>
</dbReference>
<dbReference type="RefSeq" id="WP_090422575.1">
    <property type="nucleotide sequence ID" value="NZ_CTEC01000002.1"/>
</dbReference>
<dbReference type="InterPro" id="IPR016162">
    <property type="entry name" value="Ald_DH_N"/>
</dbReference>
<evidence type="ECO:0000256" key="2">
    <source>
        <dbReference type="ARBA" id="ARBA00023002"/>
    </source>
</evidence>
<evidence type="ECO:0000259" key="3">
    <source>
        <dbReference type="Pfam" id="PF00171"/>
    </source>
</evidence>
<sequence>MTLLPESADMITLAASYVAGKWGGGTGEQFAVTSPATGERIGAVGAAGAGDVDAAVAAAGTALVSSPWRDFSPAERAAALSRLADALTARKGELADLMTAEIGSPRKWSTFGQVLTAVGALRAYAAITPDYPFESTRPSATGGTVTVSQLPVGVVGAIIPWNTPLFIAALKLGPALSAGCTVVLKPSPDAPLSIGVLTKAIEEAGLPDGVVNLVNGGTATGAALMSHPAVDKISFTGSTTVGAQIAAACGSQIRRCSTELGGKSAAIVLPDAALESTVSGLVGGVMGNNGQLCAALTRIILPHSRYDEFTTALTTAVAGLSVGDPADRSTDIGPLINESARDRVEGFLQRARGEGATILTGGECLTGPGWFVTPAVVAATNDMEIAREEVFGPVAVVITYDDAQGDSAAVSIANDSKYGLVGAVWSADGDRAAAVASRLRVGSVAVNSTAVLDFGSPFGGFKQSGIGREGGPEGIAGFVEYQAVIR</sequence>
<evidence type="ECO:0000313" key="5">
    <source>
        <dbReference type="Proteomes" id="UP000199601"/>
    </source>
</evidence>
<dbReference type="InterPro" id="IPR015590">
    <property type="entry name" value="Aldehyde_DH_dom"/>
</dbReference>